<keyword evidence="1" id="KW-0812">Transmembrane</keyword>
<keyword evidence="1" id="KW-0472">Membrane</keyword>
<proteinExistence type="predicted"/>
<dbReference type="HOGENOM" id="CLU_046025_17_2_1"/>
<evidence type="ECO:0000313" key="3">
    <source>
        <dbReference type="Proteomes" id="UP000054549"/>
    </source>
</evidence>
<dbReference type="AlphaFoldDB" id="A0A0C2WMT9"/>
<sequence>MSQLMNDTYGAFLIGALVATFISGMNTLQTILYFRLYPDDPSKLQALVVAVLCLDLAHTGLHWDTLWYIFIENFGNPNQMDVIPK</sequence>
<feature type="transmembrane region" description="Helical" evidence="1">
    <location>
        <begin position="12"/>
        <end position="34"/>
    </location>
</feature>
<name>A0A0C2WMT9_AMAMK</name>
<dbReference type="OrthoDB" id="2535105at2759"/>
<evidence type="ECO:0000256" key="1">
    <source>
        <dbReference type="SAM" id="Phobius"/>
    </source>
</evidence>
<accession>A0A0C2WMT9</accession>
<dbReference type="InParanoid" id="A0A0C2WMT9"/>
<evidence type="ECO:0000313" key="2">
    <source>
        <dbReference type="EMBL" id="KIL62917.1"/>
    </source>
</evidence>
<keyword evidence="1" id="KW-1133">Transmembrane helix</keyword>
<keyword evidence="3" id="KW-1185">Reference proteome</keyword>
<dbReference type="STRING" id="946122.A0A0C2WMT9"/>
<protein>
    <submittedName>
        <fullName evidence="2">Uncharacterized protein</fullName>
    </submittedName>
</protein>
<organism evidence="2 3">
    <name type="scientific">Amanita muscaria (strain Koide BX008)</name>
    <dbReference type="NCBI Taxonomy" id="946122"/>
    <lineage>
        <taxon>Eukaryota</taxon>
        <taxon>Fungi</taxon>
        <taxon>Dikarya</taxon>
        <taxon>Basidiomycota</taxon>
        <taxon>Agaricomycotina</taxon>
        <taxon>Agaricomycetes</taxon>
        <taxon>Agaricomycetidae</taxon>
        <taxon>Agaricales</taxon>
        <taxon>Pluteineae</taxon>
        <taxon>Amanitaceae</taxon>
        <taxon>Amanita</taxon>
    </lineage>
</organism>
<dbReference type="EMBL" id="KN818265">
    <property type="protein sequence ID" value="KIL62917.1"/>
    <property type="molecule type" value="Genomic_DNA"/>
</dbReference>
<gene>
    <name evidence="2" type="ORF">M378DRAFT_165195</name>
</gene>
<dbReference type="Proteomes" id="UP000054549">
    <property type="component" value="Unassembled WGS sequence"/>
</dbReference>
<reference evidence="2 3" key="1">
    <citation type="submission" date="2014-04" db="EMBL/GenBank/DDBJ databases">
        <title>Evolutionary Origins and Diversification of the Mycorrhizal Mutualists.</title>
        <authorList>
            <consortium name="DOE Joint Genome Institute"/>
            <consortium name="Mycorrhizal Genomics Consortium"/>
            <person name="Kohler A."/>
            <person name="Kuo A."/>
            <person name="Nagy L.G."/>
            <person name="Floudas D."/>
            <person name="Copeland A."/>
            <person name="Barry K.W."/>
            <person name="Cichocki N."/>
            <person name="Veneault-Fourrey C."/>
            <person name="LaButti K."/>
            <person name="Lindquist E.A."/>
            <person name="Lipzen A."/>
            <person name="Lundell T."/>
            <person name="Morin E."/>
            <person name="Murat C."/>
            <person name="Riley R."/>
            <person name="Ohm R."/>
            <person name="Sun H."/>
            <person name="Tunlid A."/>
            <person name="Henrissat B."/>
            <person name="Grigoriev I.V."/>
            <person name="Hibbett D.S."/>
            <person name="Martin F."/>
        </authorList>
    </citation>
    <scope>NUCLEOTIDE SEQUENCE [LARGE SCALE GENOMIC DNA]</scope>
    <source>
        <strain evidence="2 3">Koide BX008</strain>
    </source>
</reference>